<evidence type="ECO:0000313" key="2">
    <source>
        <dbReference type="Proteomes" id="UP001046870"/>
    </source>
</evidence>
<dbReference type="AlphaFoldDB" id="A0A9D3PZ83"/>
<gene>
    <name evidence="1" type="ORF">MATL_G00125870</name>
</gene>
<proteinExistence type="predicted"/>
<organism evidence="1 2">
    <name type="scientific">Megalops atlanticus</name>
    <name type="common">Tarpon</name>
    <name type="synonym">Clupea gigantea</name>
    <dbReference type="NCBI Taxonomy" id="7932"/>
    <lineage>
        <taxon>Eukaryota</taxon>
        <taxon>Metazoa</taxon>
        <taxon>Chordata</taxon>
        <taxon>Craniata</taxon>
        <taxon>Vertebrata</taxon>
        <taxon>Euteleostomi</taxon>
        <taxon>Actinopterygii</taxon>
        <taxon>Neopterygii</taxon>
        <taxon>Teleostei</taxon>
        <taxon>Elopiformes</taxon>
        <taxon>Megalopidae</taxon>
        <taxon>Megalops</taxon>
    </lineage>
</organism>
<dbReference type="EMBL" id="JAFDVH010000010">
    <property type="protein sequence ID" value="KAG7469137.1"/>
    <property type="molecule type" value="Genomic_DNA"/>
</dbReference>
<name>A0A9D3PZ83_MEGAT</name>
<keyword evidence="2" id="KW-1185">Reference proteome</keyword>
<protein>
    <submittedName>
        <fullName evidence="1">Uncharacterized protein</fullName>
    </submittedName>
</protein>
<comment type="caution">
    <text evidence="1">The sequence shown here is derived from an EMBL/GenBank/DDBJ whole genome shotgun (WGS) entry which is preliminary data.</text>
</comment>
<reference evidence="1" key="1">
    <citation type="submission" date="2021-01" db="EMBL/GenBank/DDBJ databases">
        <authorList>
            <person name="Zahm M."/>
            <person name="Roques C."/>
            <person name="Cabau C."/>
            <person name="Klopp C."/>
            <person name="Donnadieu C."/>
            <person name="Jouanno E."/>
            <person name="Lampietro C."/>
            <person name="Louis A."/>
            <person name="Herpin A."/>
            <person name="Echchiki A."/>
            <person name="Berthelot C."/>
            <person name="Parey E."/>
            <person name="Roest-Crollius H."/>
            <person name="Braasch I."/>
            <person name="Postlethwait J."/>
            <person name="Bobe J."/>
            <person name="Montfort J."/>
            <person name="Bouchez O."/>
            <person name="Begum T."/>
            <person name="Mejri S."/>
            <person name="Adams A."/>
            <person name="Chen W.-J."/>
            <person name="Guiguen Y."/>
        </authorList>
    </citation>
    <scope>NUCLEOTIDE SEQUENCE</scope>
    <source>
        <strain evidence="1">YG-15Mar2019-1</strain>
        <tissue evidence="1">Brain</tissue>
    </source>
</reference>
<evidence type="ECO:0000313" key="1">
    <source>
        <dbReference type="EMBL" id="KAG7469137.1"/>
    </source>
</evidence>
<dbReference type="Proteomes" id="UP001046870">
    <property type="component" value="Chromosome 10"/>
</dbReference>
<sequence>MFKLIPGFPKRKSIPLLKDQTNGRMRVIIPCSAEAFHSAWLGYAEFFLTSDVMFSEGAEPHSTYLKDAGRYYSPGVRELPGCLIAEHLFRLLKLLHRTNNFVGCFAPQSVSR</sequence>
<accession>A0A9D3PZ83</accession>